<accession>B8G5W0</accession>
<dbReference type="AlphaFoldDB" id="B8G5W0"/>
<dbReference type="HOGENOM" id="CLU_026775_5_0_0"/>
<dbReference type="eggNOG" id="COG1366">
    <property type="taxonomic scope" value="Bacteria"/>
</dbReference>
<sequence>MLLDDLPLPTAYAPDDGSVQCNRRWLEWSSVTEPPVDLVDACAQVVAWEAADMAAAREWIALLTPDDPLLQLGAPLRSDRSKYVQVLIRRSGSALVAQLVDVTALLDGQRAAERRLETILGALDSLEEGFLLLDAEDRIVMCNRRYRELYAISADLIVPGRPFAEFIRLGAERGQYAEAIGRVDEWVAERLRLHAELAPIEQHFADGRWIRIVERRTADGGAVGLRIDITDIKQAEELRRQLTIREEVIAAQAALLAELSTPLLEVAEHVLLAPMIGAFDSTRVASLIEVLLRTVQQRRARVVVLDVTGVPVIDTQVAHAILQCAVSIRLLGARLVLTGIRPDVAQTLVALGVDLSAIVTRADLRDGIRYALRSQG</sequence>
<dbReference type="KEGG" id="cag:Cagg_0903"/>
<dbReference type="CDD" id="cd07041">
    <property type="entry name" value="STAS_RsbR_RsbS_like"/>
    <property type="match status" value="1"/>
</dbReference>
<evidence type="ECO:0000313" key="4">
    <source>
        <dbReference type="Proteomes" id="UP000002508"/>
    </source>
</evidence>
<dbReference type="Proteomes" id="UP000002508">
    <property type="component" value="Chromosome"/>
</dbReference>
<dbReference type="PROSITE" id="PS50801">
    <property type="entry name" value="STAS"/>
    <property type="match status" value="1"/>
</dbReference>
<dbReference type="RefSeq" id="WP_012616187.1">
    <property type="nucleotide sequence ID" value="NC_011831.1"/>
</dbReference>
<evidence type="ECO:0000256" key="1">
    <source>
        <dbReference type="ARBA" id="ARBA00022553"/>
    </source>
</evidence>
<dbReference type="Gene3D" id="3.30.750.24">
    <property type="entry name" value="STAS domain"/>
    <property type="match status" value="1"/>
</dbReference>
<organism evidence="3 4">
    <name type="scientific">Chloroflexus aggregans (strain MD-66 / DSM 9485)</name>
    <dbReference type="NCBI Taxonomy" id="326427"/>
    <lineage>
        <taxon>Bacteria</taxon>
        <taxon>Bacillati</taxon>
        <taxon>Chloroflexota</taxon>
        <taxon>Chloroflexia</taxon>
        <taxon>Chloroflexales</taxon>
        <taxon>Chloroflexineae</taxon>
        <taxon>Chloroflexaceae</taxon>
        <taxon>Chloroflexus</taxon>
    </lineage>
</organism>
<feature type="domain" description="STAS" evidence="2">
    <location>
        <begin position="260"/>
        <end position="375"/>
    </location>
</feature>
<reference evidence="3" key="1">
    <citation type="submission" date="2008-12" db="EMBL/GenBank/DDBJ databases">
        <title>Complete sequence of Chloroflexus aggregans DSM 9485.</title>
        <authorList>
            <consortium name="US DOE Joint Genome Institute"/>
            <person name="Lucas S."/>
            <person name="Copeland A."/>
            <person name="Lapidus A."/>
            <person name="Glavina del Rio T."/>
            <person name="Dalin E."/>
            <person name="Tice H."/>
            <person name="Pitluck S."/>
            <person name="Foster B."/>
            <person name="Larimer F."/>
            <person name="Land M."/>
            <person name="Hauser L."/>
            <person name="Kyrpides N."/>
            <person name="Mikhailova N."/>
            <person name="Bryant D."/>
            <person name="Richardson P."/>
        </authorList>
    </citation>
    <scope>NUCLEOTIDE SEQUENCE</scope>
    <source>
        <strain evidence="3">DSM 9485</strain>
    </source>
</reference>
<protein>
    <submittedName>
        <fullName evidence="3">Anti-sigma-factor antagonist</fullName>
    </submittedName>
</protein>
<proteinExistence type="predicted"/>
<name>B8G5W0_CHLAD</name>
<dbReference type="Pfam" id="PF12860">
    <property type="entry name" value="PAS_7"/>
    <property type="match status" value="1"/>
</dbReference>
<dbReference type="PANTHER" id="PTHR33745">
    <property type="entry name" value="RSBT ANTAGONIST PROTEIN RSBS-RELATED"/>
    <property type="match status" value="1"/>
</dbReference>
<dbReference type="PANTHER" id="PTHR33745:SF3">
    <property type="entry name" value="RSBT CO-ANTAGONIST PROTEIN RSBRC"/>
    <property type="match status" value="1"/>
</dbReference>
<dbReference type="STRING" id="326427.Cagg_0903"/>
<dbReference type="InterPro" id="IPR035965">
    <property type="entry name" value="PAS-like_dom_sf"/>
</dbReference>
<dbReference type="SUPFAM" id="SSF55785">
    <property type="entry name" value="PYP-like sensor domain (PAS domain)"/>
    <property type="match status" value="1"/>
</dbReference>
<dbReference type="InterPro" id="IPR051932">
    <property type="entry name" value="Bact_StressResp_Reg"/>
</dbReference>
<dbReference type="InterPro" id="IPR002645">
    <property type="entry name" value="STAS_dom"/>
</dbReference>
<dbReference type="EMBL" id="CP001337">
    <property type="protein sequence ID" value="ACL23821.1"/>
    <property type="molecule type" value="Genomic_DNA"/>
</dbReference>
<evidence type="ECO:0000259" key="2">
    <source>
        <dbReference type="PROSITE" id="PS50801"/>
    </source>
</evidence>
<dbReference type="Gene3D" id="3.30.450.20">
    <property type="entry name" value="PAS domain"/>
    <property type="match status" value="1"/>
</dbReference>
<keyword evidence="1" id="KW-0597">Phosphoprotein</keyword>
<dbReference type="SUPFAM" id="SSF52091">
    <property type="entry name" value="SpoIIaa-like"/>
    <property type="match status" value="1"/>
</dbReference>
<dbReference type="Pfam" id="PF01740">
    <property type="entry name" value="STAS"/>
    <property type="match status" value="1"/>
</dbReference>
<dbReference type="InterPro" id="IPR036513">
    <property type="entry name" value="STAS_dom_sf"/>
</dbReference>
<gene>
    <name evidence="3" type="ordered locus">Cagg_0903</name>
</gene>
<keyword evidence="4" id="KW-1185">Reference proteome</keyword>
<evidence type="ECO:0000313" key="3">
    <source>
        <dbReference type="EMBL" id="ACL23821.1"/>
    </source>
</evidence>